<feature type="compositionally biased region" description="Basic and acidic residues" evidence="1">
    <location>
        <begin position="433"/>
        <end position="445"/>
    </location>
</feature>
<feature type="region of interest" description="Disordered" evidence="1">
    <location>
        <begin position="375"/>
        <end position="449"/>
    </location>
</feature>
<feature type="region of interest" description="Disordered" evidence="1">
    <location>
        <begin position="1"/>
        <end position="200"/>
    </location>
</feature>
<evidence type="ECO:0000313" key="2">
    <source>
        <dbReference type="EMBL" id="ETI54503.1"/>
    </source>
</evidence>
<proteinExistence type="predicted"/>
<organism evidence="2 3">
    <name type="scientific">Phytophthora nicotianae P1569</name>
    <dbReference type="NCBI Taxonomy" id="1317065"/>
    <lineage>
        <taxon>Eukaryota</taxon>
        <taxon>Sar</taxon>
        <taxon>Stramenopiles</taxon>
        <taxon>Oomycota</taxon>
        <taxon>Peronosporomycetes</taxon>
        <taxon>Peronosporales</taxon>
        <taxon>Peronosporaceae</taxon>
        <taxon>Phytophthora</taxon>
    </lineage>
</organism>
<dbReference type="EMBL" id="ANIZ01000471">
    <property type="protein sequence ID" value="ETI54503.1"/>
    <property type="molecule type" value="Genomic_DNA"/>
</dbReference>
<feature type="compositionally biased region" description="Basic and acidic residues" evidence="1">
    <location>
        <begin position="59"/>
        <end position="71"/>
    </location>
</feature>
<evidence type="ECO:0000313" key="3">
    <source>
        <dbReference type="Proteomes" id="UP000018721"/>
    </source>
</evidence>
<gene>
    <name evidence="2" type="ORF">F443_02680</name>
</gene>
<feature type="compositionally biased region" description="Acidic residues" evidence="1">
    <location>
        <begin position="394"/>
        <end position="404"/>
    </location>
</feature>
<feature type="compositionally biased region" description="Polar residues" evidence="1">
    <location>
        <begin position="405"/>
        <end position="414"/>
    </location>
</feature>
<feature type="compositionally biased region" description="Acidic residues" evidence="1">
    <location>
        <begin position="316"/>
        <end position="328"/>
    </location>
</feature>
<comment type="caution">
    <text evidence="2">The sequence shown here is derived from an EMBL/GenBank/DDBJ whole genome shotgun (WGS) entry which is preliminary data.</text>
</comment>
<name>V9FUS2_PHYNI</name>
<feature type="compositionally biased region" description="Basic residues" evidence="1">
    <location>
        <begin position="173"/>
        <end position="184"/>
    </location>
</feature>
<dbReference type="OrthoDB" id="112908at2759"/>
<dbReference type="eggNOG" id="ENOG502SPYZ">
    <property type="taxonomic scope" value="Eukaryota"/>
</dbReference>
<dbReference type="HOGENOM" id="CLU_542365_0_0_1"/>
<accession>V9FUS2</accession>
<feature type="compositionally biased region" description="Basic residues" evidence="1">
    <location>
        <begin position="119"/>
        <end position="146"/>
    </location>
</feature>
<sequence length="530" mass="58324">MPTVLSKRGRVAAARPPAEPDSVSWAPQPAEPDSNHLRIASVTKPPSSLGLPSYYTQYEEDRSNTNDKSSIDESGASPPYHSPPDTASAAKRPRVATDPANLVDVAGSDGNITPARHESKTRKVMKAKTTKPRRRGPATTKKKKPMSKSSPEVFADAVTPQPTSDPPSLNSGSKKKAKTLKTKKSSTTGKTSQQPAATKSMKWTVQLTAIAIEARYRNKRILKKFSTKNSNTKAQRAMWEDTINVFQERALAEQAWGGKEPRTLTVKQFKNKLDSVRSNYKAKRQRMMATGNRSARDGDDSDDKERQYPEMPNDFLIDDADEHSDESFSEGNAPRRSLACDPMNVNPSYRSELGADLAALWPLLCEVFSRRPGCTGEAITETGIGRVQTRESDSETEVSDEQESDTGSSESPSEAHQARERAKAVAKAKKRRDTQVEQPAKKRPADAVSDTLRSGFEAIERVFSNRHQPSRPSGEMTQLFGKLASSIEATNAQHQATSEALLRNLEGLHQLTASLFREVTKRTTNSPEMS</sequence>
<evidence type="ECO:0000256" key="1">
    <source>
        <dbReference type="SAM" id="MobiDB-lite"/>
    </source>
</evidence>
<feature type="compositionally biased region" description="Polar residues" evidence="1">
    <location>
        <begin position="160"/>
        <end position="170"/>
    </location>
</feature>
<dbReference type="AlphaFoldDB" id="V9FUS2"/>
<protein>
    <submittedName>
        <fullName evidence="2">Uncharacterized protein</fullName>
    </submittedName>
</protein>
<reference evidence="2 3" key="1">
    <citation type="submission" date="2013-11" db="EMBL/GenBank/DDBJ databases">
        <title>The Genome Sequence of Phytophthora parasitica P1569.</title>
        <authorList>
            <consortium name="The Broad Institute Genomics Platform"/>
            <person name="Russ C."/>
            <person name="Tyler B."/>
            <person name="Panabieres F."/>
            <person name="Shan W."/>
            <person name="Tripathy S."/>
            <person name="Grunwald N."/>
            <person name="Machado M."/>
            <person name="Johnson C.S."/>
            <person name="Arredondo F."/>
            <person name="Hong C."/>
            <person name="Coffey M."/>
            <person name="Young S.K."/>
            <person name="Zeng Q."/>
            <person name="Gargeya S."/>
            <person name="Fitzgerald M."/>
            <person name="Abouelleil A."/>
            <person name="Alvarado L."/>
            <person name="Chapman S.B."/>
            <person name="Gainer-Dewar J."/>
            <person name="Goldberg J."/>
            <person name="Griggs A."/>
            <person name="Gujja S."/>
            <person name="Hansen M."/>
            <person name="Howarth C."/>
            <person name="Imamovic A."/>
            <person name="Ireland A."/>
            <person name="Larimer J."/>
            <person name="McCowan C."/>
            <person name="Murphy C."/>
            <person name="Pearson M."/>
            <person name="Poon T.W."/>
            <person name="Priest M."/>
            <person name="Roberts A."/>
            <person name="Saif S."/>
            <person name="Shea T."/>
            <person name="Sykes S."/>
            <person name="Wortman J."/>
            <person name="Nusbaum C."/>
            <person name="Birren B."/>
        </authorList>
    </citation>
    <scope>NUCLEOTIDE SEQUENCE [LARGE SCALE GENOMIC DNA]</scope>
    <source>
        <strain evidence="2 3">P1569</strain>
    </source>
</reference>
<dbReference type="Proteomes" id="UP000018721">
    <property type="component" value="Unassembled WGS sequence"/>
</dbReference>
<feature type="compositionally biased region" description="Basic and acidic residues" evidence="1">
    <location>
        <begin position="294"/>
        <end position="308"/>
    </location>
</feature>
<feature type="region of interest" description="Disordered" evidence="1">
    <location>
        <begin position="283"/>
        <end position="340"/>
    </location>
</feature>
<keyword evidence="3" id="KW-1185">Reference proteome</keyword>